<dbReference type="EMBL" id="CP019706">
    <property type="protein sequence ID" value="ARJ43132.1"/>
    <property type="molecule type" value="Genomic_DNA"/>
</dbReference>
<accession>A0A1W6B7S1</accession>
<dbReference type="OrthoDB" id="9801609at2"/>
<dbReference type="STRING" id="1891675.B1H58_14570"/>
<sequence>MKKIILNCTTNNTGGAIQNAVNFINEIINNDGFGFDWYFFLSPEVAVQVKVLIPDEKFFISNKSPAQSFVWRKKIYDKANEIEPDLIYTSAGPAYVNFKQTHIMGCSNPYILGATKESLRKHGGLVKRLIRRVHTIYQRHYIRKAKCWIVQTEESKRQLKKIVGKRGNIFIVYNAISAMFFEAQQANKTTEGFYSDVSNELSTKQIKILVPSAWYAHKDLETVPSIIKMLIQRFQLELKVTFTIDTLHWNNIKEMATQLGVEKYICNYGPFSRKEAVHLYLEHDVILQPSLLEVFSTSYIESMAVKKPLVVPFLPFSKDICGEYAYYYVCNDYNTYVNSIISAIKREDFTKKIISGNNILQKYGTQQKRTENMISIIKSLLA</sequence>
<dbReference type="Proteomes" id="UP000192900">
    <property type="component" value="Chromosome"/>
</dbReference>
<evidence type="ECO:0000313" key="3">
    <source>
        <dbReference type="EMBL" id="ARJ43132.1"/>
    </source>
</evidence>
<dbReference type="Pfam" id="PF00534">
    <property type="entry name" value="Glycos_transf_1"/>
    <property type="match status" value="1"/>
</dbReference>
<dbReference type="RefSeq" id="WP_085071186.1">
    <property type="nucleotide sequence ID" value="NZ_CP019706.1"/>
</dbReference>
<keyword evidence="4" id="KW-1185">Reference proteome</keyword>
<dbReference type="PANTHER" id="PTHR46401">
    <property type="entry name" value="GLYCOSYLTRANSFERASE WBBK-RELATED"/>
    <property type="match status" value="1"/>
</dbReference>
<gene>
    <name evidence="3" type="ORF">B1H58_14570</name>
</gene>
<dbReference type="Gene3D" id="3.40.50.2000">
    <property type="entry name" value="Glycogen Phosphorylase B"/>
    <property type="match status" value="2"/>
</dbReference>
<dbReference type="GO" id="GO:0016757">
    <property type="term" value="F:glycosyltransferase activity"/>
    <property type="evidence" value="ECO:0007669"/>
    <property type="project" value="InterPro"/>
</dbReference>
<dbReference type="PANTHER" id="PTHR46401:SF2">
    <property type="entry name" value="GLYCOSYLTRANSFERASE WBBK-RELATED"/>
    <property type="match status" value="1"/>
</dbReference>
<name>A0A1W6B7S1_9GAMM</name>
<dbReference type="SUPFAM" id="SSF53756">
    <property type="entry name" value="UDP-Glycosyltransferase/glycogen phosphorylase"/>
    <property type="match status" value="1"/>
</dbReference>
<organism evidence="3 4">
    <name type="scientific">Pantoea alhagi</name>
    <dbReference type="NCBI Taxonomy" id="1891675"/>
    <lineage>
        <taxon>Bacteria</taxon>
        <taxon>Pseudomonadati</taxon>
        <taxon>Pseudomonadota</taxon>
        <taxon>Gammaproteobacteria</taxon>
        <taxon>Enterobacterales</taxon>
        <taxon>Erwiniaceae</taxon>
        <taxon>Pantoea</taxon>
    </lineage>
</organism>
<proteinExistence type="predicted"/>
<feature type="domain" description="Glycosyl transferase family 1" evidence="2">
    <location>
        <begin position="204"/>
        <end position="354"/>
    </location>
</feature>
<evidence type="ECO:0000256" key="1">
    <source>
        <dbReference type="ARBA" id="ARBA00022679"/>
    </source>
</evidence>
<protein>
    <recommendedName>
        <fullName evidence="2">Glycosyl transferase family 1 domain-containing protein</fullName>
    </recommendedName>
</protein>
<evidence type="ECO:0000313" key="4">
    <source>
        <dbReference type="Proteomes" id="UP000192900"/>
    </source>
</evidence>
<dbReference type="AlphaFoldDB" id="A0A1W6B7S1"/>
<keyword evidence="1" id="KW-0808">Transferase</keyword>
<dbReference type="InterPro" id="IPR001296">
    <property type="entry name" value="Glyco_trans_1"/>
</dbReference>
<reference evidence="3 4" key="1">
    <citation type="submission" date="2017-02" db="EMBL/GenBank/DDBJ databases">
        <title>Complete genome sequence of the drought resistance-promoting endophyte Pantoea alhagi LTYR-11Z.</title>
        <authorList>
            <person name="Zhang L."/>
        </authorList>
    </citation>
    <scope>NUCLEOTIDE SEQUENCE [LARGE SCALE GENOMIC DNA]</scope>
    <source>
        <strain evidence="3 4">LTYR-11Z</strain>
    </source>
</reference>
<dbReference type="KEGG" id="palh:B1H58_14570"/>
<evidence type="ECO:0000259" key="2">
    <source>
        <dbReference type="Pfam" id="PF00534"/>
    </source>
</evidence>
<dbReference type="GO" id="GO:0009103">
    <property type="term" value="P:lipopolysaccharide biosynthetic process"/>
    <property type="evidence" value="ECO:0007669"/>
    <property type="project" value="TreeGrafter"/>
</dbReference>